<dbReference type="InterPro" id="IPR001806">
    <property type="entry name" value="Small_GTPase"/>
</dbReference>
<organism evidence="4 5">
    <name type="scientific">Favolaschia claudopus</name>
    <dbReference type="NCBI Taxonomy" id="2862362"/>
    <lineage>
        <taxon>Eukaryota</taxon>
        <taxon>Fungi</taxon>
        <taxon>Dikarya</taxon>
        <taxon>Basidiomycota</taxon>
        <taxon>Agaricomycotina</taxon>
        <taxon>Agaricomycetes</taxon>
        <taxon>Agaricomycetidae</taxon>
        <taxon>Agaricales</taxon>
        <taxon>Marasmiineae</taxon>
        <taxon>Mycenaceae</taxon>
        <taxon>Favolaschia</taxon>
    </lineage>
</organism>
<keyword evidence="3" id="KW-0342">GTP-binding</keyword>
<protein>
    <submittedName>
        <fullName evidence="4">P-loop containing nucleoside triphosphate hydrolase protein</fullName>
    </submittedName>
</protein>
<dbReference type="Proteomes" id="UP001362999">
    <property type="component" value="Unassembled WGS sequence"/>
</dbReference>
<gene>
    <name evidence="4" type="ORF">R3P38DRAFT_3312221</name>
</gene>
<dbReference type="InterPro" id="IPR027417">
    <property type="entry name" value="P-loop_NTPase"/>
</dbReference>
<dbReference type="Gene3D" id="3.40.50.300">
    <property type="entry name" value="P-loop containing nucleotide triphosphate hydrolases"/>
    <property type="match status" value="1"/>
</dbReference>
<dbReference type="InterPro" id="IPR005225">
    <property type="entry name" value="Small_GTP-bd"/>
</dbReference>
<dbReference type="PANTHER" id="PTHR24070">
    <property type="entry name" value="RAS, DI-RAS, AND RHEB FAMILY MEMBERS OF SMALL GTPASE SUPERFAMILY"/>
    <property type="match status" value="1"/>
</dbReference>
<dbReference type="GO" id="GO:0003924">
    <property type="term" value="F:GTPase activity"/>
    <property type="evidence" value="ECO:0007669"/>
    <property type="project" value="InterPro"/>
</dbReference>
<proteinExistence type="predicted"/>
<keyword evidence="2" id="KW-0547">Nucleotide-binding</keyword>
<dbReference type="SUPFAM" id="SSF52540">
    <property type="entry name" value="P-loop containing nucleoside triphosphate hydrolases"/>
    <property type="match status" value="1"/>
</dbReference>
<keyword evidence="5" id="KW-1185">Reference proteome</keyword>
<dbReference type="GO" id="GO:0005886">
    <property type="term" value="C:plasma membrane"/>
    <property type="evidence" value="ECO:0007669"/>
    <property type="project" value="UniProtKB-SubCell"/>
</dbReference>
<dbReference type="InterPro" id="IPR020849">
    <property type="entry name" value="Small_GTPase_Ras-type"/>
</dbReference>
<evidence type="ECO:0000256" key="3">
    <source>
        <dbReference type="ARBA" id="ARBA00023134"/>
    </source>
</evidence>
<dbReference type="SMART" id="SM00174">
    <property type="entry name" value="RHO"/>
    <property type="match status" value="1"/>
</dbReference>
<evidence type="ECO:0000256" key="1">
    <source>
        <dbReference type="ARBA" id="ARBA00004342"/>
    </source>
</evidence>
<dbReference type="PROSITE" id="PS51421">
    <property type="entry name" value="RAS"/>
    <property type="match status" value="1"/>
</dbReference>
<dbReference type="GO" id="GO:0005525">
    <property type="term" value="F:GTP binding"/>
    <property type="evidence" value="ECO:0007669"/>
    <property type="project" value="UniProtKB-KW"/>
</dbReference>
<comment type="caution">
    <text evidence="4">The sequence shown here is derived from an EMBL/GenBank/DDBJ whole genome shotgun (WGS) entry which is preliminary data.</text>
</comment>
<name>A0AAW0C9H2_9AGAR</name>
<comment type="subcellular location">
    <subcellularLocation>
        <location evidence="1">Cell membrane</location>
        <topology evidence="1">Lipid-anchor</topology>
        <orientation evidence="1">Cytoplasmic side</orientation>
    </subcellularLocation>
</comment>
<reference evidence="4 5" key="1">
    <citation type="journal article" date="2024" name="J Genomics">
        <title>Draft genome sequencing and assembly of Favolaschia claudopus CIRM-BRFM 2984 isolated from oak limbs.</title>
        <authorList>
            <person name="Navarro D."/>
            <person name="Drula E."/>
            <person name="Chaduli D."/>
            <person name="Cazenave R."/>
            <person name="Ahrendt S."/>
            <person name="Wang J."/>
            <person name="Lipzen A."/>
            <person name="Daum C."/>
            <person name="Barry K."/>
            <person name="Grigoriev I.V."/>
            <person name="Favel A."/>
            <person name="Rosso M.N."/>
            <person name="Martin F."/>
        </authorList>
    </citation>
    <scope>NUCLEOTIDE SEQUENCE [LARGE SCALE GENOMIC DNA]</scope>
    <source>
        <strain evidence="4 5">CIRM-BRFM 2984</strain>
    </source>
</reference>
<dbReference type="SMART" id="SM00173">
    <property type="entry name" value="RAS"/>
    <property type="match status" value="1"/>
</dbReference>
<evidence type="ECO:0000313" key="5">
    <source>
        <dbReference type="Proteomes" id="UP001362999"/>
    </source>
</evidence>
<dbReference type="NCBIfam" id="TIGR00231">
    <property type="entry name" value="small_GTP"/>
    <property type="match status" value="1"/>
</dbReference>
<dbReference type="Pfam" id="PF00071">
    <property type="entry name" value="Ras"/>
    <property type="match status" value="1"/>
</dbReference>
<accession>A0AAW0C9H2</accession>
<evidence type="ECO:0000256" key="2">
    <source>
        <dbReference type="ARBA" id="ARBA00022741"/>
    </source>
</evidence>
<dbReference type="AlphaFoldDB" id="A0AAW0C9H2"/>
<keyword evidence="4" id="KW-0378">Hydrolase</keyword>
<dbReference type="SMART" id="SM00175">
    <property type="entry name" value="RAB"/>
    <property type="match status" value="1"/>
</dbReference>
<dbReference type="PRINTS" id="PR00449">
    <property type="entry name" value="RASTRNSFRMNG"/>
</dbReference>
<evidence type="ECO:0000313" key="4">
    <source>
        <dbReference type="EMBL" id="KAK7035130.1"/>
    </source>
</evidence>
<sequence>MDRRQIVVLGAPAAGKSSLIAKYCNGSFNERYYPSLETKLRRVVNFDDIQYNCSIIDTEGQDQFSLFKEHHVTGTHGYILVYSMCHRQSFDLVQVLYKKIMEYTGHASIAVVIVGCKADLESNTLQPPSRQIERVDLEGWAKSVGAQWIETSAKTGSHVDAAFELCLRQIKRQDVELHLEFQQNANNHVQRCVFM</sequence>
<dbReference type="EMBL" id="JAWWNJ010000020">
    <property type="protein sequence ID" value="KAK7035130.1"/>
    <property type="molecule type" value="Genomic_DNA"/>
</dbReference>
<dbReference type="PROSITE" id="PS51419">
    <property type="entry name" value="RAB"/>
    <property type="match status" value="1"/>
</dbReference>
<dbReference type="GO" id="GO:0007165">
    <property type="term" value="P:signal transduction"/>
    <property type="evidence" value="ECO:0007669"/>
    <property type="project" value="InterPro"/>
</dbReference>